<organism evidence="16 17">
    <name type="scientific">Branchiostoma lanceolatum</name>
    <name type="common">Common lancelet</name>
    <name type="synonym">Amphioxus lanceolatum</name>
    <dbReference type="NCBI Taxonomy" id="7740"/>
    <lineage>
        <taxon>Eukaryota</taxon>
        <taxon>Metazoa</taxon>
        <taxon>Chordata</taxon>
        <taxon>Cephalochordata</taxon>
        <taxon>Leptocardii</taxon>
        <taxon>Amphioxiformes</taxon>
        <taxon>Branchiostomatidae</taxon>
        <taxon>Branchiostoma</taxon>
    </lineage>
</organism>
<evidence type="ECO:0000313" key="17">
    <source>
        <dbReference type="Proteomes" id="UP000838412"/>
    </source>
</evidence>
<comment type="subcellular location">
    <subcellularLocation>
        <location evidence="3">Cytoplasm</location>
    </subcellularLocation>
    <subcellularLocation>
        <location evidence="2">Mitochondrion matrix</location>
    </subcellularLocation>
    <subcellularLocation>
        <location evidence="1">Mitochondrion outer membrane</location>
    </subcellularLocation>
</comment>
<evidence type="ECO:0000259" key="15">
    <source>
        <dbReference type="Pfam" id="PF16026"/>
    </source>
</evidence>
<evidence type="ECO:0000256" key="14">
    <source>
        <dbReference type="SAM" id="MobiDB-lite"/>
    </source>
</evidence>
<feature type="compositionally biased region" description="Low complexity" evidence="14">
    <location>
        <begin position="547"/>
        <end position="596"/>
    </location>
</feature>
<feature type="region of interest" description="Disordered" evidence="14">
    <location>
        <begin position="509"/>
        <end position="596"/>
    </location>
</feature>
<evidence type="ECO:0000256" key="12">
    <source>
        <dbReference type="ARBA" id="ARBA00032687"/>
    </source>
</evidence>
<evidence type="ECO:0000313" key="16">
    <source>
        <dbReference type="EMBL" id="CAH1267306.1"/>
    </source>
</evidence>
<keyword evidence="11" id="KW-0472">Membrane</keyword>
<gene>
    <name evidence="16" type="primary">SPATA18</name>
    <name evidence="16" type="ORF">BLAG_LOCUS20718</name>
</gene>
<dbReference type="GO" id="GO:0035695">
    <property type="term" value="P:mitophagy by internal vacuole formation"/>
    <property type="evidence" value="ECO:0007669"/>
    <property type="project" value="TreeGrafter"/>
</dbReference>
<dbReference type="GO" id="GO:0008289">
    <property type="term" value="F:lipid binding"/>
    <property type="evidence" value="ECO:0007669"/>
    <property type="project" value="UniProtKB-KW"/>
</dbReference>
<evidence type="ECO:0000256" key="13">
    <source>
        <dbReference type="SAM" id="Coils"/>
    </source>
</evidence>
<accession>A0A8K0A125</accession>
<evidence type="ECO:0000256" key="3">
    <source>
        <dbReference type="ARBA" id="ARBA00004496"/>
    </source>
</evidence>
<evidence type="ECO:0000256" key="8">
    <source>
        <dbReference type="ARBA" id="ARBA00023054"/>
    </source>
</evidence>
<dbReference type="InterPro" id="IPR031981">
    <property type="entry name" value="MIEAP_C"/>
</dbReference>
<dbReference type="AlphaFoldDB" id="A0A8K0A125"/>
<feature type="domain" description="Mitochondria-eating protein C-terminal" evidence="15">
    <location>
        <begin position="315"/>
        <end position="506"/>
    </location>
</feature>
<evidence type="ECO:0000256" key="10">
    <source>
        <dbReference type="ARBA" id="ARBA00023128"/>
    </source>
</evidence>
<dbReference type="GO" id="GO:0035694">
    <property type="term" value="P:mitochondrial protein catabolic process"/>
    <property type="evidence" value="ECO:0007669"/>
    <property type="project" value="InterPro"/>
</dbReference>
<keyword evidence="10" id="KW-0496">Mitochondrion</keyword>
<keyword evidence="8 13" id="KW-0175">Coiled coil</keyword>
<sequence>MEGGCFVSPCPFNRRSAHALASLETNTSCPARRHLDPLAQTTSYSSTLKHNSCNMAESLRRMVNNGNFTSLQDKLEKWLDDYHINTNDQNVARACELVELNARVQGQLFTLLNLVASEGGLYGGVNTLKNRLLPWLSSGFAASAASVSADTSLAVLAEAAEKDRQITEIQSHYEQQLDNMEKDLVETKDDAAALKAELDETRDELDDTRRKSTGTMMATEDEIIRLKEDQVRSLQNRIRDRRLQLRLTRDESASLRTRVDMIGDYERQVRVLRDEIAILRGERAVLENGLPEPLPPLPPPRPGSPTHAKLTDSVRRSRLIGRYNDLFSIDRVEALTTLRRYIPDDEEMVQRIVFVGVQEAFHAAKMAFRAMRLRVRKNLAITHIGPETLEEAVLDYIVRNTDLFDVNGAVQDTIRAMNVNPKISFPAEIDFNLLHPFIREVCRCGWGMCALEPPLDISPATDAELYNELKYRRSYDSEFTAPLVAYHVWPALMEYDRVVVKGEAVTKRGASLFSPRRSRSRSPSPRLRSPSPSRNNTNILRIEQSPRRATSPRPMSPSRSRSPSPTRSGSAMSVSSRPSSRSSPRPYSAASSYVSY</sequence>
<dbReference type="GO" id="GO:0005741">
    <property type="term" value="C:mitochondrial outer membrane"/>
    <property type="evidence" value="ECO:0007669"/>
    <property type="project" value="UniProtKB-SubCell"/>
</dbReference>
<name>A0A8K0A125_BRALA</name>
<dbReference type="EMBL" id="OV696691">
    <property type="protein sequence ID" value="CAH1267306.1"/>
    <property type="molecule type" value="Genomic_DNA"/>
</dbReference>
<protein>
    <recommendedName>
        <fullName evidence="5">Mitochondria-eating protein</fullName>
    </recommendedName>
    <alternativeName>
        <fullName evidence="12">Spermatogenesis-associated protein 18</fullName>
    </alternativeName>
</protein>
<evidence type="ECO:0000256" key="2">
    <source>
        <dbReference type="ARBA" id="ARBA00004305"/>
    </source>
</evidence>
<dbReference type="OrthoDB" id="5966837at2759"/>
<evidence type="ECO:0000256" key="7">
    <source>
        <dbReference type="ARBA" id="ARBA00022787"/>
    </source>
</evidence>
<feature type="region of interest" description="Disordered" evidence="14">
    <location>
        <begin position="289"/>
        <end position="309"/>
    </location>
</feature>
<proteinExistence type="inferred from homology"/>
<dbReference type="PANTHER" id="PTHR21771">
    <property type="entry name" value="MITOCHONDRIA-EATING PROTEIN-RELATED"/>
    <property type="match status" value="1"/>
</dbReference>
<evidence type="ECO:0000256" key="5">
    <source>
        <dbReference type="ARBA" id="ARBA00019863"/>
    </source>
</evidence>
<feature type="compositionally biased region" description="Pro residues" evidence="14">
    <location>
        <begin position="292"/>
        <end position="303"/>
    </location>
</feature>
<evidence type="ECO:0000256" key="9">
    <source>
        <dbReference type="ARBA" id="ARBA00023121"/>
    </source>
</evidence>
<keyword evidence="7" id="KW-1000">Mitochondrion outer membrane</keyword>
<feature type="coiled-coil region" evidence="13">
    <location>
        <begin position="170"/>
        <end position="211"/>
    </location>
</feature>
<evidence type="ECO:0000256" key="1">
    <source>
        <dbReference type="ARBA" id="ARBA00004294"/>
    </source>
</evidence>
<reference evidence="16" key="1">
    <citation type="submission" date="2022-01" db="EMBL/GenBank/DDBJ databases">
        <authorList>
            <person name="Braso-Vives M."/>
        </authorList>
    </citation>
    <scope>NUCLEOTIDE SEQUENCE</scope>
</reference>
<evidence type="ECO:0000256" key="11">
    <source>
        <dbReference type="ARBA" id="ARBA00023136"/>
    </source>
</evidence>
<dbReference type="Pfam" id="PF16026">
    <property type="entry name" value="MIEAP"/>
    <property type="match status" value="1"/>
</dbReference>
<dbReference type="GO" id="GO:0005759">
    <property type="term" value="C:mitochondrial matrix"/>
    <property type="evidence" value="ECO:0007669"/>
    <property type="project" value="UniProtKB-SubCell"/>
</dbReference>
<evidence type="ECO:0000256" key="6">
    <source>
        <dbReference type="ARBA" id="ARBA00022490"/>
    </source>
</evidence>
<dbReference type="Proteomes" id="UP000838412">
    <property type="component" value="Chromosome 6"/>
</dbReference>
<keyword evidence="9" id="KW-0446">Lipid-binding</keyword>
<keyword evidence="17" id="KW-1185">Reference proteome</keyword>
<dbReference type="PANTHER" id="PTHR21771:SF0">
    <property type="entry name" value="MITOCHONDRIA-EATING PROTEIN"/>
    <property type="match status" value="1"/>
</dbReference>
<keyword evidence="6" id="KW-0963">Cytoplasm</keyword>
<evidence type="ECO:0000256" key="4">
    <source>
        <dbReference type="ARBA" id="ARBA00008233"/>
    </source>
</evidence>
<dbReference type="InterPro" id="IPR026169">
    <property type="entry name" value="MIEAP"/>
</dbReference>
<comment type="similarity">
    <text evidence="4">Belongs to the MIEAP family.</text>
</comment>
<feature type="compositionally biased region" description="Low complexity" evidence="14">
    <location>
        <begin position="521"/>
        <end position="534"/>
    </location>
</feature>